<dbReference type="InterPro" id="IPR025659">
    <property type="entry name" value="Tubby-like_C"/>
</dbReference>
<reference evidence="2" key="3">
    <citation type="submission" date="2020-06" db="EMBL/GenBank/DDBJ databases">
        <title>Helianthus annuus Genome sequencing and assembly Release 2.</title>
        <authorList>
            <person name="Gouzy J."/>
            <person name="Langlade N."/>
            <person name="Munos S."/>
        </authorList>
    </citation>
    <scope>NUCLEOTIDE SEQUENCE</scope>
    <source>
        <tissue evidence="2">Leaves</tissue>
    </source>
</reference>
<dbReference type="PANTHER" id="PTHR31087">
    <property type="match status" value="1"/>
</dbReference>
<protein>
    <submittedName>
        <fullName evidence="3">Putative tubby C-terminal-like domain-containing protein</fullName>
    </submittedName>
    <submittedName>
        <fullName evidence="2">Tubby-like protein</fullName>
    </submittedName>
</protein>
<evidence type="ECO:0000313" key="2">
    <source>
        <dbReference type="EMBL" id="KAF5775221.1"/>
    </source>
</evidence>
<dbReference type="OrthoDB" id="97518at2759"/>
<reference evidence="2 4" key="1">
    <citation type="journal article" date="2017" name="Nature">
        <title>The sunflower genome provides insights into oil metabolism, flowering and Asterid evolution.</title>
        <authorList>
            <person name="Badouin H."/>
            <person name="Gouzy J."/>
            <person name="Grassa C.J."/>
            <person name="Murat F."/>
            <person name="Staton S.E."/>
            <person name="Cottret L."/>
            <person name="Lelandais-Briere C."/>
            <person name="Owens G.L."/>
            <person name="Carrere S."/>
            <person name="Mayjonade B."/>
            <person name="Legrand L."/>
            <person name="Gill N."/>
            <person name="Kane N.C."/>
            <person name="Bowers J.E."/>
            <person name="Hubner S."/>
            <person name="Bellec A."/>
            <person name="Berard A."/>
            <person name="Berges H."/>
            <person name="Blanchet N."/>
            <person name="Boniface M.C."/>
            <person name="Brunel D."/>
            <person name="Catrice O."/>
            <person name="Chaidir N."/>
            <person name="Claudel C."/>
            <person name="Donnadieu C."/>
            <person name="Faraut T."/>
            <person name="Fievet G."/>
            <person name="Helmstetter N."/>
            <person name="King M."/>
            <person name="Knapp S.J."/>
            <person name="Lai Z."/>
            <person name="Le Paslier M.C."/>
            <person name="Lippi Y."/>
            <person name="Lorenzon L."/>
            <person name="Mandel J.R."/>
            <person name="Marage G."/>
            <person name="Marchand G."/>
            <person name="Marquand E."/>
            <person name="Bret-Mestries E."/>
            <person name="Morien E."/>
            <person name="Nambeesan S."/>
            <person name="Nguyen T."/>
            <person name="Pegot-Espagnet P."/>
            <person name="Pouilly N."/>
            <person name="Raftis F."/>
            <person name="Sallet E."/>
            <person name="Schiex T."/>
            <person name="Thomas J."/>
            <person name="Vandecasteele C."/>
            <person name="Vares D."/>
            <person name="Vear F."/>
            <person name="Vautrin S."/>
            <person name="Crespi M."/>
            <person name="Mangin B."/>
            <person name="Burke J.M."/>
            <person name="Salse J."/>
            <person name="Munos S."/>
            <person name="Vincourt P."/>
            <person name="Rieseberg L.H."/>
            <person name="Langlade N.B."/>
        </authorList>
    </citation>
    <scope>NUCLEOTIDE SEQUENCE [LARGE SCALE GENOMIC DNA]</scope>
    <source>
        <strain evidence="4">cv. SF193</strain>
        <tissue evidence="2">Leaves</tissue>
    </source>
</reference>
<dbReference type="SUPFAM" id="SSF54518">
    <property type="entry name" value="Tubby C-terminal domain-like"/>
    <property type="match status" value="1"/>
</dbReference>
<evidence type="ECO:0000313" key="4">
    <source>
        <dbReference type="Proteomes" id="UP000215914"/>
    </source>
</evidence>
<dbReference type="AlphaFoldDB" id="A0A251SVX6"/>
<dbReference type="InParanoid" id="A0A251SVX6"/>
<evidence type="ECO:0000313" key="3">
    <source>
        <dbReference type="EMBL" id="OTG03008.1"/>
    </source>
</evidence>
<dbReference type="Pfam" id="PF04525">
    <property type="entry name" value="LOR"/>
    <property type="match status" value="1"/>
</dbReference>
<dbReference type="Gramene" id="mRNA:HanXRQr2_Chr13g0609691">
    <property type="protein sequence ID" value="mRNA:HanXRQr2_Chr13g0609691"/>
    <property type="gene ID" value="HanXRQr2_Chr13g0609691"/>
</dbReference>
<dbReference type="InterPro" id="IPR038595">
    <property type="entry name" value="LOR_sf"/>
</dbReference>
<dbReference type="EMBL" id="CM007902">
    <property type="protein sequence ID" value="OTG03008.1"/>
    <property type="molecule type" value="Genomic_DNA"/>
</dbReference>
<organism evidence="3 4">
    <name type="scientific">Helianthus annuus</name>
    <name type="common">Common sunflower</name>
    <dbReference type="NCBI Taxonomy" id="4232"/>
    <lineage>
        <taxon>Eukaryota</taxon>
        <taxon>Viridiplantae</taxon>
        <taxon>Streptophyta</taxon>
        <taxon>Embryophyta</taxon>
        <taxon>Tracheophyta</taxon>
        <taxon>Spermatophyta</taxon>
        <taxon>Magnoliopsida</taxon>
        <taxon>eudicotyledons</taxon>
        <taxon>Gunneridae</taxon>
        <taxon>Pentapetalae</taxon>
        <taxon>asterids</taxon>
        <taxon>campanulids</taxon>
        <taxon>Asterales</taxon>
        <taxon>Asteraceae</taxon>
        <taxon>Asteroideae</taxon>
        <taxon>Heliantheae alliance</taxon>
        <taxon>Heliantheae</taxon>
        <taxon>Helianthus</taxon>
    </lineage>
</organism>
<dbReference type="Proteomes" id="UP000215914">
    <property type="component" value="Chromosome 13"/>
</dbReference>
<reference evidence="3" key="2">
    <citation type="submission" date="2017-02" db="EMBL/GenBank/DDBJ databases">
        <title>Sunflower complete genome.</title>
        <authorList>
            <person name="Langlade N."/>
            <person name="Munos S."/>
        </authorList>
    </citation>
    <scope>NUCLEOTIDE SEQUENCE [LARGE SCALE GENOMIC DNA]</scope>
    <source>
        <tissue evidence="3">Leaves</tissue>
    </source>
</reference>
<gene>
    <name evidence="3" type="ORF">HannXRQ_Chr13g0419331</name>
    <name evidence="2" type="ORF">HanXRQr2_Chr13g0609691</name>
</gene>
<accession>A0A251SVX6</accession>
<dbReference type="Gene3D" id="2.40.160.200">
    <property type="entry name" value="LURP1-related"/>
    <property type="match status" value="1"/>
</dbReference>
<keyword evidence="4" id="KW-1185">Reference proteome</keyword>
<sequence>MMAQPSGAPVFPPFSVIGPQFVTPEPLEIIVKKYPGRNLMITDTNHTIMFRVKECKTNRLQLALLDANEKPIVMLQKAFSLHNRWNVFKGESVSDSDMIFTAKTETMKFKANVIMMLANKMRSKDVCDLRIKGSWSMGNITIYKGDSSTVVAQMHKPQDTKYAANKFTATIQPNMDYACVVALFAIVEYEENPTLIGAAAKIKSYENTIDTVGNFITKK</sequence>
<dbReference type="PANTHER" id="PTHR31087:SF122">
    <property type="entry name" value="TUBBY-LIKE PROTEIN"/>
    <property type="match status" value="1"/>
</dbReference>
<dbReference type="OMA" id="FRVKECK"/>
<proteinExistence type="inferred from homology"/>
<name>A0A251SVX6_HELAN</name>
<dbReference type="EMBL" id="MNCJ02000328">
    <property type="protein sequence ID" value="KAF5775221.1"/>
    <property type="molecule type" value="Genomic_DNA"/>
</dbReference>
<dbReference type="InterPro" id="IPR007612">
    <property type="entry name" value="LOR"/>
</dbReference>
<comment type="similarity">
    <text evidence="1">Belongs to the LOR family.</text>
</comment>
<evidence type="ECO:0000256" key="1">
    <source>
        <dbReference type="ARBA" id="ARBA00005437"/>
    </source>
</evidence>